<comment type="subcellular location">
    <subcellularLocation>
        <location evidence="1">Membrane</location>
        <topology evidence="1">Multi-pass membrane protein</topology>
    </subcellularLocation>
</comment>
<evidence type="ECO:0000256" key="4">
    <source>
        <dbReference type="ARBA" id="ARBA00023136"/>
    </source>
</evidence>
<comment type="caution">
    <text evidence="6">The sequence shown here is derived from an EMBL/GenBank/DDBJ whole genome shotgun (WGS) entry which is preliminary data.</text>
</comment>
<name>A0A8J2YRX3_9PROT</name>
<dbReference type="Pfam" id="PF13564">
    <property type="entry name" value="DoxX_2"/>
    <property type="match status" value="1"/>
</dbReference>
<evidence type="ECO:0000256" key="5">
    <source>
        <dbReference type="SAM" id="Phobius"/>
    </source>
</evidence>
<sequence length="142" mass="15165">MVDQTAALPHAVPDAPAALRWTGRVMSGLVVLFMAFDSTIKLIKIAPVTESFAALGYPDTLARGIGALEAVVTLLYLIPRTSVLGAILLTGIMGGAIASHLRLDDPLFSHTLFGVYLGALAWGGLWLRTPALRALMPLRRFL</sequence>
<evidence type="ECO:0000313" key="7">
    <source>
        <dbReference type="Proteomes" id="UP000646365"/>
    </source>
</evidence>
<reference evidence="6" key="2">
    <citation type="submission" date="2020-09" db="EMBL/GenBank/DDBJ databases">
        <authorList>
            <person name="Sun Q."/>
            <person name="Zhou Y."/>
        </authorList>
    </citation>
    <scope>NUCLEOTIDE SEQUENCE</scope>
    <source>
        <strain evidence="6">CGMCC 1.15725</strain>
    </source>
</reference>
<evidence type="ECO:0000256" key="3">
    <source>
        <dbReference type="ARBA" id="ARBA00022989"/>
    </source>
</evidence>
<dbReference type="AlphaFoldDB" id="A0A8J2YRX3"/>
<evidence type="ECO:0000256" key="2">
    <source>
        <dbReference type="ARBA" id="ARBA00022692"/>
    </source>
</evidence>
<dbReference type="RefSeq" id="WP_189044834.1">
    <property type="nucleotide sequence ID" value="NZ_BMJQ01000004.1"/>
</dbReference>
<gene>
    <name evidence="6" type="ORF">GCM10011611_18280</name>
</gene>
<keyword evidence="3 5" id="KW-1133">Transmembrane helix</keyword>
<keyword evidence="4 5" id="KW-0472">Membrane</keyword>
<protein>
    <submittedName>
        <fullName evidence="6">Membrane protein</fullName>
    </submittedName>
</protein>
<keyword evidence="7" id="KW-1185">Reference proteome</keyword>
<dbReference type="GO" id="GO:0016020">
    <property type="term" value="C:membrane"/>
    <property type="evidence" value="ECO:0007669"/>
    <property type="project" value="UniProtKB-SubCell"/>
</dbReference>
<evidence type="ECO:0000313" key="6">
    <source>
        <dbReference type="EMBL" id="GGF12939.1"/>
    </source>
</evidence>
<organism evidence="6 7">
    <name type="scientific">Aliidongia dinghuensis</name>
    <dbReference type="NCBI Taxonomy" id="1867774"/>
    <lineage>
        <taxon>Bacteria</taxon>
        <taxon>Pseudomonadati</taxon>
        <taxon>Pseudomonadota</taxon>
        <taxon>Alphaproteobacteria</taxon>
        <taxon>Rhodospirillales</taxon>
        <taxon>Dongiaceae</taxon>
        <taxon>Aliidongia</taxon>
    </lineage>
</organism>
<proteinExistence type="predicted"/>
<evidence type="ECO:0000256" key="1">
    <source>
        <dbReference type="ARBA" id="ARBA00004141"/>
    </source>
</evidence>
<reference evidence="6" key="1">
    <citation type="journal article" date="2014" name="Int. J. Syst. Evol. Microbiol.">
        <title>Complete genome sequence of Corynebacterium casei LMG S-19264T (=DSM 44701T), isolated from a smear-ripened cheese.</title>
        <authorList>
            <consortium name="US DOE Joint Genome Institute (JGI-PGF)"/>
            <person name="Walter F."/>
            <person name="Albersmeier A."/>
            <person name="Kalinowski J."/>
            <person name="Ruckert C."/>
        </authorList>
    </citation>
    <scope>NUCLEOTIDE SEQUENCE</scope>
    <source>
        <strain evidence="6">CGMCC 1.15725</strain>
    </source>
</reference>
<feature type="transmembrane region" description="Helical" evidence="5">
    <location>
        <begin position="107"/>
        <end position="127"/>
    </location>
</feature>
<keyword evidence="2 5" id="KW-0812">Transmembrane</keyword>
<dbReference type="EMBL" id="BMJQ01000004">
    <property type="protein sequence ID" value="GGF12939.1"/>
    <property type="molecule type" value="Genomic_DNA"/>
</dbReference>
<accession>A0A8J2YRX3</accession>
<dbReference type="Proteomes" id="UP000646365">
    <property type="component" value="Unassembled WGS sequence"/>
</dbReference>
<dbReference type="InterPro" id="IPR032808">
    <property type="entry name" value="DoxX"/>
</dbReference>